<dbReference type="InterPro" id="IPR026983">
    <property type="entry name" value="DHC"/>
</dbReference>
<dbReference type="GO" id="GO:0030286">
    <property type="term" value="C:dynein complex"/>
    <property type="evidence" value="ECO:0007669"/>
    <property type="project" value="InterPro"/>
</dbReference>
<protein>
    <submittedName>
        <fullName evidence="2">Uncharacterized protein</fullName>
    </submittedName>
</protein>
<dbReference type="GO" id="GO:0045505">
    <property type="term" value="F:dynein intermediate chain binding"/>
    <property type="evidence" value="ECO:0007669"/>
    <property type="project" value="InterPro"/>
</dbReference>
<dbReference type="GO" id="GO:0007018">
    <property type="term" value="P:microtubule-based movement"/>
    <property type="evidence" value="ECO:0007669"/>
    <property type="project" value="InterPro"/>
</dbReference>
<dbReference type="STRING" id="188477.A0A433SUE5"/>
<dbReference type="OrthoDB" id="6284818at2759"/>
<sequence>MFEMHCEALIDGLRDRANEICLGLVDTMLEDHQEKNREICDSYQQLTKALLTIPHTTQQYVQLDEFVRKTKMNTIGELQKEIAESTKRIMFLCDHTEFSNSVLRSNASPIQFYLKMDDVMTENTIIMIEKQKELQDKLKANKLKFQMLLEEYSRQVEELDTYSDVHHVETYDKTATALQENLMNAADQIALFNEEEEAFGFELSQYPQRMAAINKMKPYQALFRECAQFQTNY</sequence>
<dbReference type="AlphaFoldDB" id="A0A433SUE5"/>
<dbReference type="EMBL" id="RQTK01001002">
    <property type="protein sequence ID" value="RUS72900.1"/>
    <property type="molecule type" value="Genomic_DNA"/>
</dbReference>
<gene>
    <name evidence="2" type="ORF">EGW08_019335</name>
</gene>
<dbReference type="GO" id="GO:0051959">
    <property type="term" value="F:dynein light intermediate chain binding"/>
    <property type="evidence" value="ECO:0007669"/>
    <property type="project" value="InterPro"/>
</dbReference>
<name>A0A433SUE5_ELYCH</name>
<evidence type="ECO:0000256" key="1">
    <source>
        <dbReference type="SAM" id="Coils"/>
    </source>
</evidence>
<dbReference type="Proteomes" id="UP000271974">
    <property type="component" value="Unassembled WGS sequence"/>
</dbReference>
<reference evidence="2 3" key="1">
    <citation type="submission" date="2019-01" db="EMBL/GenBank/DDBJ databases">
        <title>A draft genome assembly of the solar-powered sea slug Elysia chlorotica.</title>
        <authorList>
            <person name="Cai H."/>
            <person name="Li Q."/>
            <person name="Fang X."/>
            <person name="Li J."/>
            <person name="Curtis N.E."/>
            <person name="Altenburger A."/>
            <person name="Shibata T."/>
            <person name="Feng M."/>
            <person name="Maeda T."/>
            <person name="Schwartz J.A."/>
            <person name="Shigenobu S."/>
            <person name="Lundholm N."/>
            <person name="Nishiyama T."/>
            <person name="Yang H."/>
            <person name="Hasebe M."/>
            <person name="Li S."/>
            <person name="Pierce S.K."/>
            <person name="Wang J."/>
        </authorList>
    </citation>
    <scope>NUCLEOTIDE SEQUENCE [LARGE SCALE GENOMIC DNA]</scope>
    <source>
        <strain evidence="2">EC2010</strain>
        <tissue evidence="2">Whole organism of an adult</tissue>
    </source>
</reference>
<organism evidence="2 3">
    <name type="scientific">Elysia chlorotica</name>
    <name type="common">Eastern emerald elysia</name>
    <name type="synonym">Sea slug</name>
    <dbReference type="NCBI Taxonomy" id="188477"/>
    <lineage>
        <taxon>Eukaryota</taxon>
        <taxon>Metazoa</taxon>
        <taxon>Spiralia</taxon>
        <taxon>Lophotrochozoa</taxon>
        <taxon>Mollusca</taxon>
        <taxon>Gastropoda</taxon>
        <taxon>Heterobranchia</taxon>
        <taxon>Euthyneura</taxon>
        <taxon>Panpulmonata</taxon>
        <taxon>Sacoglossa</taxon>
        <taxon>Placobranchoidea</taxon>
        <taxon>Plakobranchidae</taxon>
        <taxon>Elysia</taxon>
    </lineage>
</organism>
<feature type="coiled-coil region" evidence="1">
    <location>
        <begin position="168"/>
        <end position="195"/>
    </location>
</feature>
<proteinExistence type="predicted"/>
<feature type="non-terminal residue" evidence="2">
    <location>
        <position position="233"/>
    </location>
</feature>
<keyword evidence="3" id="KW-1185">Reference proteome</keyword>
<evidence type="ECO:0000313" key="2">
    <source>
        <dbReference type="EMBL" id="RUS72900.1"/>
    </source>
</evidence>
<dbReference type="PANTHER" id="PTHR22878">
    <property type="entry name" value="DYNEIN HEAVY CHAIN 6, AXONEMAL-LIKE-RELATED"/>
    <property type="match status" value="1"/>
</dbReference>
<comment type="caution">
    <text evidence="2">The sequence shown here is derived from an EMBL/GenBank/DDBJ whole genome shotgun (WGS) entry which is preliminary data.</text>
</comment>
<accession>A0A433SUE5</accession>
<evidence type="ECO:0000313" key="3">
    <source>
        <dbReference type="Proteomes" id="UP000271974"/>
    </source>
</evidence>
<dbReference type="PANTHER" id="PTHR22878:SF66">
    <property type="entry name" value="DYNEIN AXONEMAL HEAVY CHAIN 7"/>
    <property type="match status" value="1"/>
</dbReference>
<keyword evidence="1" id="KW-0175">Coiled coil</keyword>